<dbReference type="PANTHER" id="PTHR35446">
    <property type="entry name" value="SI:CH211-175M2.5"/>
    <property type="match status" value="1"/>
</dbReference>
<evidence type="ECO:0008006" key="3">
    <source>
        <dbReference type="Google" id="ProtNLM"/>
    </source>
</evidence>
<evidence type="ECO:0000313" key="1">
    <source>
        <dbReference type="EMBL" id="QAY71293.1"/>
    </source>
</evidence>
<dbReference type="InterPro" id="IPR029032">
    <property type="entry name" value="AhpD-like"/>
</dbReference>
<proteinExistence type="predicted"/>
<dbReference type="SUPFAM" id="SSF69118">
    <property type="entry name" value="AhpD-like"/>
    <property type="match status" value="1"/>
</dbReference>
<name>A0A4P6F8S5_9MICO</name>
<evidence type="ECO:0000313" key="2">
    <source>
        <dbReference type="Proteomes" id="UP000292118"/>
    </source>
</evidence>
<dbReference type="Proteomes" id="UP000292118">
    <property type="component" value="Chromosome"/>
</dbReference>
<protein>
    <recommendedName>
        <fullName evidence="3">Carboxymuconolactone decarboxylase family protein</fullName>
    </recommendedName>
</protein>
<reference evidence="1 2" key="1">
    <citation type="submission" date="2019-01" db="EMBL/GenBank/DDBJ databases">
        <title>Genome sequencing of strain FW10M-9.</title>
        <authorList>
            <person name="Heo J."/>
            <person name="Kim S.-J."/>
            <person name="Kim J.-S."/>
            <person name="Hong S.-B."/>
            <person name="Kwon S.-W."/>
        </authorList>
    </citation>
    <scope>NUCLEOTIDE SEQUENCE [LARGE SCALE GENOMIC DNA]</scope>
    <source>
        <strain evidence="1 2">FW10M-9</strain>
    </source>
</reference>
<dbReference type="EMBL" id="CP035493">
    <property type="protein sequence ID" value="QAY71293.1"/>
    <property type="molecule type" value="Genomic_DNA"/>
</dbReference>
<sequence>MSDDERATGFLDEPAELTESARALYAEDVDDVGYVMNLSRAWAHDADTLETLLGLSRTVAAGAGLTPRERGVLVLATTSTMGDAYCSLVWGGRLAGWASPDVSAALLTGRDDLLDPRERALATWARAVVSDPNGIQAADLDELRFAGYDDAQILAITCFVALRLAFATVNDSLGARPDAALRTTTPAVVVDAVTYGRPIAD</sequence>
<keyword evidence="2" id="KW-1185">Reference proteome</keyword>
<accession>A0A4P6F8S5</accession>
<dbReference type="RefSeq" id="WP_129189835.1">
    <property type="nucleotide sequence ID" value="NZ_CP035493.1"/>
</dbReference>
<dbReference type="AlphaFoldDB" id="A0A4P6F8S5"/>
<organism evidence="1 2">
    <name type="scientific">Xylanimonas protaetiae</name>
    <dbReference type="NCBI Taxonomy" id="2509457"/>
    <lineage>
        <taxon>Bacteria</taxon>
        <taxon>Bacillati</taxon>
        <taxon>Actinomycetota</taxon>
        <taxon>Actinomycetes</taxon>
        <taxon>Micrococcales</taxon>
        <taxon>Promicromonosporaceae</taxon>
        <taxon>Xylanimonas</taxon>
    </lineage>
</organism>
<dbReference type="KEGG" id="xya:ET471_15700"/>
<dbReference type="Gene3D" id="1.20.1290.10">
    <property type="entry name" value="AhpD-like"/>
    <property type="match status" value="1"/>
</dbReference>
<gene>
    <name evidence="1" type="ORF">ET471_15700</name>
</gene>
<dbReference type="OrthoDB" id="153253at2"/>
<dbReference type="PANTHER" id="PTHR35446:SF2">
    <property type="entry name" value="CARBOXYMUCONOLACTONE DECARBOXYLASE-LIKE DOMAIN-CONTAINING PROTEIN"/>
    <property type="match status" value="1"/>
</dbReference>